<gene>
    <name evidence="2" type="ORF">GRI38_04255</name>
</gene>
<dbReference type="RefSeq" id="WP_160681653.1">
    <property type="nucleotide sequence ID" value="NZ_WTYW01000001.1"/>
</dbReference>
<dbReference type="Pfam" id="PF21926">
    <property type="entry name" value="FeeM"/>
    <property type="match status" value="1"/>
</dbReference>
<organism evidence="2 3">
    <name type="scientific">Parapontixanthobacter aurantiacus</name>
    <dbReference type="NCBI Taxonomy" id="1463599"/>
    <lineage>
        <taxon>Bacteria</taxon>
        <taxon>Pseudomonadati</taxon>
        <taxon>Pseudomonadota</taxon>
        <taxon>Alphaproteobacteria</taxon>
        <taxon>Sphingomonadales</taxon>
        <taxon>Erythrobacteraceae</taxon>
        <taxon>Parapontixanthobacter</taxon>
    </lineage>
</organism>
<feature type="domain" description="N-acyl amino acid synthase FeeM catalytic core" evidence="1">
    <location>
        <begin position="57"/>
        <end position="206"/>
    </location>
</feature>
<sequence>MFQCRDTHGELLLATPPRVNTQSSLSLYEGLVRENASESEKDFSIDLIVTGAQRASVCSLINEKYGWRGYGSNHDLGANGHCSTFVALLEGSLVGTLSLTIDNGDQLASEASFPDFIAQFRSSPGVKLCELTKFAFSSKSTPMNILASLFHTIFIYGTTRYECTDLLIEVNPRHIRFYETMLGFSKVGTMRTNCSVGAPSQLMRLNVCDIGKYIQEHAGCRAPSGRSLYPYFLTAAQECLIHERMADLGPNSRFDILNAS</sequence>
<evidence type="ECO:0000313" key="3">
    <source>
        <dbReference type="Proteomes" id="UP000433104"/>
    </source>
</evidence>
<comment type="caution">
    <text evidence="2">The sequence shown here is derived from an EMBL/GenBank/DDBJ whole genome shotgun (WGS) entry which is preliminary data.</text>
</comment>
<evidence type="ECO:0000259" key="1">
    <source>
        <dbReference type="Pfam" id="PF21926"/>
    </source>
</evidence>
<dbReference type="InterPro" id="IPR016181">
    <property type="entry name" value="Acyl_CoA_acyltransferase"/>
</dbReference>
<dbReference type="GO" id="GO:0016740">
    <property type="term" value="F:transferase activity"/>
    <property type="evidence" value="ECO:0007669"/>
    <property type="project" value="UniProtKB-KW"/>
</dbReference>
<keyword evidence="2" id="KW-0808">Transferase</keyword>
<protein>
    <submittedName>
        <fullName evidence="2">Acetyltransferase</fullName>
    </submittedName>
</protein>
<keyword evidence="3" id="KW-1185">Reference proteome</keyword>
<name>A0A844ZBE6_9SPHN</name>
<proteinExistence type="predicted"/>
<dbReference type="OrthoDB" id="9783696at2"/>
<reference evidence="2 3" key="1">
    <citation type="submission" date="2019-12" db="EMBL/GenBank/DDBJ databases">
        <title>Genomic-based taxomic classification of the family Erythrobacteraceae.</title>
        <authorList>
            <person name="Xu L."/>
        </authorList>
    </citation>
    <scope>NUCLEOTIDE SEQUENCE [LARGE SCALE GENOMIC DNA]</scope>
    <source>
        <strain evidence="2 3">MCCC 1A09962</strain>
    </source>
</reference>
<dbReference type="AlphaFoldDB" id="A0A844ZBE6"/>
<dbReference type="Gene3D" id="3.40.630.30">
    <property type="match status" value="1"/>
</dbReference>
<accession>A0A844ZBE6</accession>
<dbReference type="Proteomes" id="UP000433104">
    <property type="component" value="Unassembled WGS sequence"/>
</dbReference>
<dbReference type="EMBL" id="WTYW01000001">
    <property type="protein sequence ID" value="MXO85235.1"/>
    <property type="molecule type" value="Genomic_DNA"/>
</dbReference>
<dbReference type="SUPFAM" id="SSF55729">
    <property type="entry name" value="Acyl-CoA N-acyltransferases (Nat)"/>
    <property type="match status" value="1"/>
</dbReference>
<evidence type="ECO:0000313" key="2">
    <source>
        <dbReference type="EMBL" id="MXO85235.1"/>
    </source>
</evidence>
<dbReference type="InterPro" id="IPR054597">
    <property type="entry name" value="FeeM_cat"/>
</dbReference>